<dbReference type="RefSeq" id="WP_188519802.1">
    <property type="nucleotide sequence ID" value="NZ_BMES01000003.1"/>
</dbReference>
<feature type="domain" description="HAMP" evidence="7">
    <location>
        <begin position="532"/>
        <end position="574"/>
    </location>
</feature>
<comment type="similarity">
    <text evidence="3">Belongs to the methyl-accepting chemotaxis (MCP) protein family.</text>
</comment>
<dbReference type="PANTHER" id="PTHR43531">
    <property type="entry name" value="PROTEIN ICFG"/>
    <property type="match status" value="1"/>
</dbReference>
<evidence type="ECO:0000256" key="1">
    <source>
        <dbReference type="ARBA" id="ARBA00004370"/>
    </source>
</evidence>
<dbReference type="FunFam" id="1.10.287.950:FF:000001">
    <property type="entry name" value="Methyl-accepting chemotaxis sensory transducer"/>
    <property type="match status" value="1"/>
</dbReference>
<comment type="subcellular location">
    <subcellularLocation>
        <location evidence="1">Membrane</location>
    </subcellularLocation>
</comment>
<evidence type="ECO:0000256" key="3">
    <source>
        <dbReference type="ARBA" id="ARBA00029447"/>
    </source>
</evidence>
<dbReference type="SMART" id="SM00304">
    <property type="entry name" value="HAMP"/>
    <property type="match status" value="3"/>
</dbReference>
<feature type="transmembrane region" description="Helical" evidence="5">
    <location>
        <begin position="292"/>
        <end position="312"/>
    </location>
</feature>
<dbReference type="PROSITE" id="PS50885">
    <property type="entry name" value="HAMP"/>
    <property type="match status" value="2"/>
</dbReference>
<dbReference type="Pfam" id="PF00015">
    <property type="entry name" value="MCPsignal"/>
    <property type="match status" value="1"/>
</dbReference>
<dbReference type="InterPro" id="IPR051310">
    <property type="entry name" value="MCP_chemotaxis"/>
</dbReference>
<dbReference type="Gene3D" id="6.10.340.10">
    <property type="match status" value="1"/>
</dbReference>
<dbReference type="PROSITE" id="PS50111">
    <property type="entry name" value="CHEMOTAXIS_TRANSDUC_2"/>
    <property type="match status" value="1"/>
</dbReference>
<keyword evidence="5" id="KW-0812">Transmembrane</keyword>
<dbReference type="InterPro" id="IPR003660">
    <property type="entry name" value="HAMP_dom"/>
</dbReference>
<keyword evidence="9" id="KW-1185">Reference proteome</keyword>
<feature type="domain" description="HAMP" evidence="7">
    <location>
        <begin position="310"/>
        <end position="363"/>
    </location>
</feature>
<reference evidence="8" key="2">
    <citation type="submission" date="2020-09" db="EMBL/GenBank/DDBJ databases">
        <authorList>
            <person name="Sun Q."/>
            <person name="Zhou Y."/>
        </authorList>
    </citation>
    <scope>NUCLEOTIDE SEQUENCE</scope>
    <source>
        <strain evidence="8">CGMCC 1.12214</strain>
    </source>
</reference>
<dbReference type="Proteomes" id="UP000603912">
    <property type="component" value="Unassembled WGS sequence"/>
</dbReference>
<dbReference type="GO" id="GO:0004888">
    <property type="term" value="F:transmembrane signaling receptor activity"/>
    <property type="evidence" value="ECO:0007669"/>
    <property type="project" value="TreeGrafter"/>
</dbReference>
<evidence type="ECO:0000259" key="7">
    <source>
        <dbReference type="PROSITE" id="PS50885"/>
    </source>
</evidence>
<dbReference type="SMART" id="SM00283">
    <property type="entry name" value="MA"/>
    <property type="match status" value="1"/>
</dbReference>
<keyword evidence="2" id="KW-0488">Methylation</keyword>
<dbReference type="PANTHER" id="PTHR43531:SF14">
    <property type="entry name" value="METHYL-ACCEPTING CHEMOTAXIS PROTEIN I-RELATED"/>
    <property type="match status" value="1"/>
</dbReference>
<evidence type="ECO:0008006" key="10">
    <source>
        <dbReference type="Google" id="ProtNLM"/>
    </source>
</evidence>
<evidence type="ECO:0000256" key="5">
    <source>
        <dbReference type="SAM" id="Phobius"/>
    </source>
</evidence>
<dbReference type="EMBL" id="BMES01000003">
    <property type="protein sequence ID" value="GGH31212.1"/>
    <property type="molecule type" value="Genomic_DNA"/>
</dbReference>
<organism evidence="8 9">
    <name type="scientific">Alsobacter metallidurans</name>
    <dbReference type="NCBI Taxonomy" id="340221"/>
    <lineage>
        <taxon>Bacteria</taxon>
        <taxon>Pseudomonadati</taxon>
        <taxon>Pseudomonadota</taxon>
        <taxon>Alphaproteobacteria</taxon>
        <taxon>Hyphomicrobiales</taxon>
        <taxon>Alsobacteraceae</taxon>
        <taxon>Alsobacter</taxon>
    </lineage>
</organism>
<gene>
    <name evidence="8" type="ORF">GCM10007036_42260</name>
</gene>
<evidence type="ECO:0000259" key="6">
    <source>
        <dbReference type="PROSITE" id="PS50111"/>
    </source>
</evidence>
<evidence type="ECO:0000256" key="2">
    <source>
        <dbReference type="ARBA" id="ARBA00022481"/>
    </source>
</evidence>
<sequence>MNPLALLRRTKVTVGNKIILIIMILAAPFALMTKLYLNQIGKDIAFAQLELDGSRYIETLWPMLVDAESDQASRSTELRRRPASADEAFKSKEAVDAFAAAAGKAGQSAIEVAEAGRTAISKVADGSNLTLDPDLDSYYLMDASTVRLPELATSIFVLKDALKPYGAAGAKPNGKALRALVAAATRYQAARAAAVSSLSAAQDGNPDGTVRTALKASTATFEQATADADTLIDTTLLKAESAERAPAADLERALTSVTNATRGLWTRSESELVRLLQARIDGFAADRWQKMAIVGAALALAALVLVLVIGSIRKPLTGVLGAIGRFQAGDFLSAVPHADLNNEFGEIARALRKLQGMSGEQALTTAGINGSGMMLMITDSDDRIMFLSNGLTQLFMELEPYFRAAKENFSVNAMYGEHIDYYGANANLKRELISDDGRRRRVRYEVGGHVIDVDMSNVQDANGRRVGSVLAWTDITAELAAEREIAEIVGSAGHGDFSRRVALEGKKSTAREIALGLNAFADLVENATTDFAASLTALAAGDLTRPVANQYDGVFGRLQESINHTIERLAETLGTIQRTAAEVATAATEIQMGSTDLAQRTEDQAASLEENAATTEELAASVKASAQSARLAATMAEKAKQSASDGGAIVVQAVSAISRIEESSRRIADITSVIDDIAFQTNLLALNAAVEAARAGEAGKGFAVVASEVRTLAQRSSEAAKDITGLITSSTNEVVTGVKLVKSAGDALEQIVLASREVADTIAEISSSTAEQATGIDEIASAISTLDSATQQNAALAEESAASAASLTTQIQDLEHLVSGFRIEAERPSGGRRRAA</sequence>
<dbReference type="GO" id="GO:0005886">
    <property type="term" value="C:plasma membrane"/>
    <property type="evidence" value="ECO:0007669"/>
    <property type="project" value="TreeGrafter"/>
</dbReference>
<keyword evidence="5" id="KW-1133">Transmembrane helix</keyword>
<feature type="transmembrane region" description="Helical" evidence="5">
    <location>
        <begin position="18"/>
        <end position="37"/>
    </location>
</feature>
<dbReference type="Pfam" id="PF00672">
    <property type="entry name" value="HAMP"/>
    <property type="match status" value="1"/>
</dbReference>
<dbReference type="Gene3D" id="3.30.450.20">
    <property type="entry name" value="PAS domain"/>
    <property type="match status" value="1"/>
</dbReference>
<keyword evidence="5" id="KW-0472">Membrane</keyword>
<dbReference type="SUPFAM" id="SSF58104">
    <property type="entry name" value="Methyl-accepting chemotaxis protein (MCP) signaling domain"/>
    <property type="match status" value="1"/>
</dbReference>
<reference evidence="8" key="1">
    <citation type="journal article" date="2014" name="Int. J. Syst. Evol. Microbiol.">
        <title>Complete genome sequence of Corynebacterium casei LMG S-19264T (=DSM 44701T), isolated from a smear-ripened cheese.</title>
        <authorList>
            <consortium name="US DOE Joint Genome Institute (JGI-PGF)"/>
            <person name="Walter F."/>
            <person name="Albersmeier A."/>
            <person name="Kalinowski J."/>
            <person name="Ruckert C."/>
        </authorList>
    </citation>
    <scope>NUCLEOTIDE SEQUENCE</scope>
    <source>
        <strain evidence="8">CGMCC 1.12214</strain>
    </source>
</reference>
<dbReference type="Gene3D" id="1.10.287.950">
    <property type="entry name" value="Methyl-accepting chemotaxis protein"/>
    <property type="match status" value="1"/>
</dbReference>
<name>A0A917IBW3_9HYPH</name>
<dbReference type="AlphaFoldDB" id="A0A917IBW3"/>
<evidence type="ECO:0000256" key="4">
    <source>
        <dbReference type="PROSITE-ProRule" id="PRU00284"/>
    </source>
</evidence>
<evidence type="ECO:0000313" key="9">
    <source>
        <dbReference type="Proteomes" id="UP000603912"/>
    </source>
</evidence>
<accession>A0A917IBW3</accession>
<dbReference type="GO" id="GO:0007165">
    <property type="term" value="P:signal transduction"/>
    <property type="evidence" value="ECO:0007669"/>
    <property type="project" value="UniProtKB-KW"/>
</dbReference>
<dbReference type="InterPro" id="IPR004089">
    <property type="entry name" value="MCPsignal_dom"/>
</dbReference>
<proteinExistence type="inferred from homology"/>
<protein>
    <recommendedName>
        <fullName evidence="10">Methyl-accepting chemotaxis protein</fullName>
    </recommendedName>
</protein>
<comment type="caution">
    <text evidence="8">The sequence shown here is derived from an EMBL/GenBank/DDBJ whole genome shotgun (WGS) entry which is preliminary data.</text>
</comment>
<dbReference type="CDD" id="cd11386">
    <property type="entry name" value="MCP_signal"/>
    <property type="match status" value="1"/>
</dbReference>
<evidence type="ECO:0000313" key="8">
    <source>
        <dbReference type="EMBL" id="GGH31212.1"/>
    </source>
</evidence>
<keyword evidence="4" id="KW-0807">Transducer</keyword>
<dbReference type="GO" id="GO:0006935">
    <property type="term" value="P:chemotaxis"/>
    <property type="evidence" value="ECO:0007669"/>
    <property type="project" value="TreeGrafter"/>
</dbReference>
<feature type="domain" description="Methyl-accepting transducer" evidence="6">
    <location>
        <begin position="579"/>
        <end position="808"/>
    </location>
</feature>